<dbReference type="AlphaFoldDB" id="A0A1D2JAB8"/>
<organism evidence="1 2">
    <name type="scientific">Paracoccidioides brasiliensis</name>
    <dbReference type="NCBI Taxonomy" id="121759"/>
    <lineage>
        <taxon>Eukaryota</taxon>
        <taxon>Fungi</taxon>
        <taxon>Dikarya</taxon>
        <taxon>Ascomycota</taxon>
        <taxon>Pezizomycotina</taxon>
        <taxon>Eurotiomycetes</taxon>
        <taxon>Eurotiomycetidae</taxon>
        <taxon>Onygenales</taxon>
        <taxon>Ajellomycetaceae</taxon>
        <taxon>Paracoccidioides</taxon>
    </lineage>
</organism>
<proteinExistence type="predicted"/>
<accession>A0A1D2JAB8</accession>
<evidence type="ECO:0000313" key="1">
    <source>
        <dbReference type="EMBL" id="ODH23060.1"/>
    </source>
</evidence>
<sequence>ENLDLLSNTTKNFIKNKVDEFCKDAKIKLKEKQAVILTEVNYLK</sequence>
<name>A0A1D2JAB8_PARBR</name>
<comment type="caution">
    <text evidence="1">The sequence shown here is derived from an EMBL/GenBank/DDBJ whole genome shotgun (WGS) entry which is preliminary data.</text>
</comment>
<feature type="non-terminal residue" evidence="1">
    <location>
        <position position="1"/>
    </location>
</feature>
<protein>
    <submittedName>
        <fullName evidence="1">Uncharacterized protein</fullName>
    </submittedName>
</protein>
<reference evidence="1 2" key="1">
    <citation type="submission" date="2016-06" db="EMBL/GenBank/DDBJ databases">
        <authorList>
            <person name="Kjaerup R.B."/>
            <person name="Dalgaard T.S."/>
            <person name="Juul-Madsen H.R."/>
        </authorList>
    </citation>
    <scope>NUCLEOTIDE SEQUENCE [LARGE SCALE GENOMIC DNA]</scope>
    <source>
        <strain evidence="1 2">Pb300</strain>
    </source>
</reference>
<evidence type="ECO:0000313" key="2">
    <source>
        <dbReference type="Proteomes" id="UP000242814"/>
    </source>
</evidence>
<gene>
    <name evidence="1" type="ORF">ACO22_05439</name>
</gene>
<dbReference type="EMBL" id="LZYO01000244">
    <property type="protein sequence ID" value="ODH23060.1"/>
    <property type="molecule type" value="Genomic_DNA"/>
</dbReference>
<dbReference type="Proteomes" id="UP000242814">
    <property type="component" value="Unassembled WGS sequence"/>
</dbReference>